<gene>
    <name evidence="2" type="ORF">EYF80_045874</name>
</gene>
<protein>
    <submittedName>
        <fullName evidence="2">Uncharacterized protein</fullName>
    </submittedName>
</protein>
<name>A0A4Z2FRS1_9TELE</name>
<feature type="region of interest" description="Disordered" evidence="1">
    <location>
        <begin position="106"/>
        <end position="129"/>
    </location>
</feature>
<evidence type="ECO:0000313" key="3">
    <source>
        <dbReference type="Proteomes" id="UP000314294"/>
    </source>
</evidence>
<keyword evidence="3" id="KW-1185">Reference proteome</keyword>
<sequence>MDLLTEAGGHRVHEEPGGRTLDVDVVVPLEPRGSCCLVWQSTLWLVRKVTSRSQRNSQKKQRMCSSSRACGTAPMRTDPLKMNSGASAASYPLTACRRRSEGKAVRTSTVCSRMRRSAHSTRSSPPLAMKAGIHSTLPLRLCSRRRKRSLHSSLTRSRNARCTTDGFMVTRLVRRPTSRKYSSTGARLHLRTSDAHVTPVHRRPMGTTSFTGV</sequence>
<reference evidence="2 3" key="1">
    <citation type="submission" date="2019-03" db="EMBL/GenBank/DDBJ databases">
        <title>First draft genome of Liparis tanakae, snailfish: a comprehensive survey of snailfish specific genes.</title>
        <authorList>
            <person name="Kim W."/>
            <person name="Song I."/>
            <person name="Jeong J.-H."/>
            <person name="Kim D."/>
            <person name="Kim S."/>
            <person name="Ryu S."/>
            <person name="Song J.Y."/>
            <person name="Lee S.K."/>
        </authorList>
    </citation>
    <scope>NUCLEOTIDE SEQUENCE [LARGE SCALE GENOMIC DNA]</scope>
    <source>
        <tissue evidence="2">Muscle</tissue>
    </source>
</reference>
<evidence type="ECO:0000256" key="1">
    <source>
        <dbReference type="SAM" id="MobiDB-lite"/>
    </source>
</evidence>
<comment type="caution">
    <text evidence="2">The sequence shown here is derived from an EMBL/GenBank/DDBJ whole genome shotgun (WGS) entry which is preliminary data.</text>
</comment>
<dbReference type="AlphaFoldDB" id="A0A4Z2FRS1"/>
<dbReference type="EMBL" id="SRLO01000936">
    <property type="protein sequence ID" value="TNN43937.1"/>
    <property type="molecule type" value="Genomic_DNA"/>
</dbReference>
<evidence type="ECO:0000313" key="2">
    <source>
        <dbReference type="EMBL" id="TNN43937.1"/>
    </source>
</evidence>
<proteinExistence type="predicted"/>
<accession>A0A4Z2FRS1</accession>
<organism evidence="2 3">
    <name type="scientific">Liparis tanakae</name>
    <name type="common">Tanaka's snailfish</name>
    <dbReference type="NCBI Taxonomy" id="230148"/>
    <lineage>
        <taxon>Eukaryota</taxon>
        <taxon>Metazoa</taxon>
        <taxon>Chordata</taxon>
        <taxon>Craniata</taxon>
        <taxon>Vertebrata</taxon>
        <taxon>Euteleostomi</taxon>
        <taxon>Actinopterygii</taxon>
        <taxon>Neopterygii</taxon>
        <taxon>Teleostei</taxon>
        <taxon>Neoteleostei</taxon>
        <taxon>Acanthomorphata</taxon>
        <taxon>Eupercaria</taxon>
        <taxon>Perciformes</taxon>
        <taxon>Cottioidei</taxon>
        <taxon>Cottales</taxon>
        <taxon>Liparidae</taxon>
        <taxon>Liparis</taxon>
    </lineage>
</organism>
<dbReference type="Proteomes" id="UP000314294">
    <property type="component" value="Unassembled WGS sequence"/>
</dbReference>
<feature type="region of interest" description="Disordered" evidence="1">
    <location>
        <begin position="51"/>
        <end position="86"/>
    </location>
</feature>